<dbReference type="Proteomes" id="UP000481876">
    <property type="component" value="Unassembled WGS sequence"/>
</dbReference>
<sequence length="88" mass="9405">MSIAHGCSTTSSSEEKPILRTEFVRGQVPSEARKPCDPPVTLPDRALSAKELTPLWGKDRAALAVCEQRRGAAIAAIDAVPVPAERPK</sequence>
<organism evidence="1 2">
    <name type="scientific">Brucella anthropi</name>
    <name type="common">Ochrobactrum anthropi</name>
    <dbReference type="NCBI Taxonomy" id="529"/>
    <lineage>
        <taxon>Bacteria</taxon>
        <taxon>Pseudomonadati</taxon>
        <taxon>Pseudomonadota</taxon>
        <taxon>Alphaproteobacteria</taxon>
        <taxon>Hyphomicrobiales</taxon>
        <taxon>Brucellaceae</taxon>
        <taxon>Brucella/Ochrobactrum group</taxon>
        <taxon>Brucella</taxon>
    </lineage>
</organism>
<comment type="caution">
    <text evidence="1">The sequence shown here is derived from an EMBL/GenBank/DDBJ whole genome shotgun (WGS) entry which is preliminary data.</text>
</comment>
<proteinExistence type="predicted"/>
<accession>A0A6L3Z7N8</accession>
<gene>
    <name evidence="1" type="ORF">F9L04_07545</name>
</gene>
<evidence type="ECO:0000313" key="1">
    <source>
        <dbReference type="EMBL" id="KAB2772157.1"/>
    </source>
</evidence>
<name>A0A6L3Z7N8_BRUAN</name>
<dbReference type="AlphaFoldDB" id="A0A6L3Z7N8"/>
<dbReference type="EMBL" id="WBWS01000006">
    <property type="protein sequence ID" value="KAB2772157.1"/>
    <property type="molecule type" value="Genomic_DNA"/>
</dbReference>
<protein>
    <submittedName>
        <fullName evidence="1">Uncharacterized protein</fullName>
    </submittedName>
</protein>
<evidence type="ECO:0000313" key="2">
    <source>
        <dbReference type="Proteomes" id="UP000481876"/>
    </source>
</evidence>
<reference evidence="1 2" key="1">
    <citation type="submission" date="2019-09" db="EMBL/GenBank/DDBJ databases">
        <title>Taxonomic organization of the family Brucellaceae based on a phylogenomic approach.</title>
        <authorList>
            <person name="Leclercq S."/>
            <person name="Cloeckaert A."/>
            <person name="Zygmunt M.S."/>
        </authorList>
    </citation>
    <scope>NUCLEOTIDE SEQUENCE [LARGE SCALE GENOMIC DNA]</scope>
    <source>
        <strain evidence="1 2">LMG 3313</strain>
    </source>
</reference>